<evidence type="ECO:0000256" key="3">
    <source>
        <dbReference type="HAMAP-Rule" id="MF_00580"/>
    </source>
</evidence>
<dbReference type="GO" id="GO:0051087">
    <property type="term" value="F:protein-folding chaperone binding"/>
    <property type="evidence" value="ECO:0007669"/>
    <property type="project" value="TreeGrafter"/>
</dbReference>
<dbReference type="EMBL" id="QGLC01000012">
    <property type="protein sequence ID" value="RAL69068.1"/>
    <property type="molecule type" value="Genomic_DNA"/>
</dbReference>
<evidence type="ECO:0000313" key="9">
    <source>
        <dbReference type="Proteomes" id="UP000248786"/>
    </source>
</evidence>
<dbReference type="InterPro" id="IPR037124">
    <property type="entry name" value="Chaperonin_GroES_sf"/>
</dbReference>
<evidence type="ECO:0000313" key="7">
    <source>
        <dbReference type="EMBL" id="RAL70388.1"/>
    </source>
</evidence>
<dbReference type="PANTHER" id="PTHR10772">
    <property type="entry name" value="10 KDA HEAT SHOCK PROTEIN"/>
    <property type="match status" value="1"/>
</dbReference>
<name>A0A142VB81_9CHLR</name>
<gene>
    <name evidence="3" type="primary">groES</name>
    <name evidence="3" type="synonym">groS</name>
    <name evidence="7" type="ORF">C1G86_1320</name>
    <name evidence="6" type="ORF">C1G87_1286</name>
    <name evidence="5" type="ORF">Dm11a5_1258</name>
</gene>
<evidence type="ECO:0000256" key="4">
    <source>
        <dbReference type="RuleBase" id="RU000535"/>
    </source>
</evidence>
<comment type="function">
    <text evidence="3 4">Together with the chaperonin GroEL, plays an essential role in assisting protein folding. The GroEL-GroES system forms a nano-cage that allows encapsulation of the non-native substrate proteins and provides a physical environment optimized to promote and accelerate protein folding. GroES binds to the apical surface of the GroEL ring, thereby capping the opening of the GroEL channel.</text>
</comment>
<reference evidence="9 10" key="2">
    <citation type="submission" date="2018-05" db="EMBL/GenBank/DDBJ databases">
        <title>Draft genome sequences of Dehalococcoides mccartyi strains RC and KS.</title>
        <authorList>
            <person name="Higgins S.A."/>
            <person name="Padilla-Crespo E."/>
            <person name="Loeffler F.E."/>
        </authorList>
    </citation>
    <scope>NUCLEOTIDE SEQUENCE [LARGE SCALE GENOMIC DNA]</scope>
    <source>
        <strain evidence="7 9">KS</strain>
        <strain evidence="6 10">RC</strain>
    </source>
</reference>
<comment type="subcellular location">
    <subcellularLocation>
        <location evidence="3">Cytoplasm</location>
    </subcellularLocation>
</comment>
<dbReference type="AlphaFoldDB" id="A0A142VB81"/>
<proteinExistence type="inferred from homology"/>
<keyword evidence="3" id="KW-0963">Cytoplasm</keyword>
<evidence type="ECO:0000256" key="1">
    <source>
        <dbReference type="ARBA" id="ARBA00006975"/>
    </source>
</evidence>
<dbReference type="SUPFAM" id="SSF50129">
    <property type="entry name" value="GroES-like"/>
    <property type="match status" value="1"/>
</dbReference>
<dbReference type="Proteomes" id="UP000249146">
    <property type="component" value="Unassembled WGS sequence"/>
</dbReference>
<dbReference type="Proteomes" id="UP000076394">
    <property type="component" value="Chromosome"/>
</dbReference>
<organism evidence="5 8">
    <name type="scientific">Dehalococcoides mccartyi</name>
    <dbReference type="NCBI Taxonomy" id="61435"/>
    <lineage>
        <taxon>Bacteria</taxon>
        <taxon>Bacillati</taxon>
        <taxon>Chloroflexota</taxon>
        <taxon>Dehalococcoidia</taxon>
        <taxon>Dehalococcoidales</taxon>
        <taxon>Dehalococcoidaceae</taxon>
        <taxon>Dehalococcoides</taxon>
    </lineage>
</organism>
<comment type="similarity">
    <text evidence="1 3 4">Belongs to the GroES chaperonin family.</text>
</comment>
<keyword evidence="2 3" id="KW-0143">Chaperone</keyword>
<dbReference type="Pfam" id="PF00166">
    <property type="entry name" value="Cpn10"/>
    <property type="match status" value="1"/>
</dbReference>
<dbReference type="InterPro" id="IPR011032">
    <property type="entry name" value="GroES-like_sf"/>
</dbReference>
<evidence type="ECO:0000313" key="10">
    <source>
        <dbReference type="Proteomes" id="UP000249146"/>
    </source>
</evidence>
<dbReference type="FunFam" id="2.30.33.40:FF:000001">
    <property type="entry name" value="10 kDa chaperonin"/>
    <property type="match status" value="1"/>
</dbReference>
<dbReference type="SMART" id="SM00883">
    <property type="entry name" value="Cpn10"/>
    <property type="match status" value="1"/>
</dbReference>
<dbReference type="RefSeq" id="WP_011309786.1">
    <property type="nucleotide sequence ID" value="NZ_AP024514.1"/>
</dbReference>
<evidence type="ECO:0000313" key="5">
    <source>
        <dbReference type="EMBL" id="AMU87084.1"/>
    </source>
</evidence>
<dbReference type="PATRIC" id="fig|61435.13.peg.1282"/>
<dbReference type="GO" id="GO:0046872">
    <property type="term" value="F:metal ion binding"/>
    <property type="evidence" value="ECO:0007669"/>
    <property type="project" value="TreeGrafter"/>
</dbReference>
<dbReference type="OMA" id="KVFYRQW"/>
<dbReference type="Proteomes" id="UP000248786">
    <property type="component" value="Unassembled WGS sequence"/>
</dbReference>
<dbReference type="HAMAP" id="MF_00580">
    <property type="entry name" value="CH10"/>
    <property type="match status" value="1"/>
</dbReference>
<dbReference type="GO" id="GO:0051082">
    <property type="term" value="F:unfolded protein binding"/>
    <property type="evidence" value="ECO:0007669"/>
    <property type="project" value="TreeGrafter"/>
</dbReference>
<dbReference type="InterPro" id="IPR020818">
    <property type="entry name" value="Chaperonin_GroES"/>
</dbReference>
<dbReference type="OrthoDB" id="9806791at2"/>
<protein>
    <recommendedName>
        <fullName evidence="3">Co-chaperonin GroES</fullName>
    </recommendedName>
    <alternativeName>
        <fullName evidence="3">10 kDa chaperonin</fullName>
    </alternativeName>
    <alternativeName>
        <fullName evidence="3">Chaperonin-10</fullName>
        <shortName evidence="3">Cpn10</shortName>
    </alternativeName>
</protein>
<reference evidence="5 8" key="1">
    <citation type="submission" date="2015-03" db="EMBL/GenBank/DDBJ databases">
        <title>Genomic characterization of Dehalococcoides mccartyi strain 11a5, an unusal plasmid-containing chloroethene dechlorinator.</title>
        <authorList>
            <person name="Zhao S."/>
            <person name="Ding C."/>
            <person name="He J."/>
        </authorList>
    </citation>
    <scope>NUCLEOTIDE SEQUENCE [LARGE SCALE GENOMIC DNA]</scope>
    <source>
        <strain evidence="5 8">11a5</strain>
    </source>
</reference>
<dbReference type="PRINTS" id="PR00297">
    <property type="entry name" value="CHAPERONIN10"/>
</dbReference>
<dbReference type="GO" id="GO:0044183">
    <property type="term" value="F:protein folding chaperone"/>
    <property type="evidence" value="ECO:0007669"/>
    <property type="project" value="InterPro"/>
</dbReference>
<dbReference type="GO" id="GO:0005737">
    <property type="term" value="C:cytoplasm"/>
    <property type="evidence" value="ECO:0007669"/>
    <property type="project" value="UniProtKB-SubCell"/>
</dbReference>
<sequence>MAIRFEPLHNMVLIQPQEKQDMSKGGIIIPDAAQEKSQEGLIVAVGPGRLDKDGKRETMSIKVGEKVLFPKFGGVELKSGGVEYIIMPESQIMAKIVG</sequence>
<evidence type="ECO:0000256" key="2">
    <source>
        <dbReference type="ARBA" id="ARBA00023186"/>
    </source>
</evidence>
<dbReference type="NCBIfam" id="NF001531">
    <property type="entry name" value="PRK00364.2-2"/>
    <property type="match status" value="1"/>
</dbReference>
<comment type="subunit">
    <text evidence="3">Heptamer of 7 subunits arranged in a ring. Interacts with the chaperonin GroEL.</text>
</comment>
<evidence type="ECO:0000313" key="6">
    <source>
        <dbReference type="EMBL" id="RAL69068.1"/>
    </source>
</evidence>
<dbReference type="NCBIfam" id="NF001533">
    <property type="entry name" value="PRK00364.2-4"/>
    <property type="match status" value="1"/>
</dbReference>
<dbReference type="EMBL" id="CP011127">
    <property type="protein sequence ID" value="AMU87084.1"/>
    <property type="molecule type" value="Genomic_DNA"/>
</dbReference>
<dbReference type="Gene3D" id="2.30.33.40">
    <property type="entry name" value="GroES chaperonin"/>
    <property type="match status" value="1"/>
</dbReference>
<keyword evidence="6" id="KW-0346">Stress response</keyword>
<dbReference type="PANTHER" id="PTHR10772:SF63">
    <property type="entry name" value="20 KDA CHAPERONIN, CHLOROPLASTIC"/>
    <property type="match status" value="1"/>
</dbReference>
<dbReference type="GO" id="GO:0005524">
    <property type="term" value="F:ATP binding"/>
    <property type="evidence" value="ECO:0007669"/>
    <property type="project" value="InterPro"/>
</dbReference>
<accession>A0A142VB81</accession>
<evidence type="ECO:0000313" key="8">
    <source>
        <dbReference type="Proteomes" id="UP000076394"/>
    </source>
</evidence>
<dbReference type="EMBL" id="QGLD01000011">
    <property type="protein sequence ID" value="RAL70388.1"/>
    <property type="molecule type" value="Genomic_DNA"/>
</dbReference>
<dbReference type="CDD" id="cd00320">
    <property type="entry name" value="cpn10"/>
    <property type="match status" value="1"/>
</dbReference>